<keyword evidence="5" id="KW-1185">Reference proteome</keyword>
<feature type="compositionally biased region" description="Basic residues" evidence="1">
    <location>
        <begin position="698"/>
        <end position="713"/>
    </location>
</feature>
<feature type="region of interest" description="Disordered" evidence="1">
    <location>
        <begin position="2871"/>
        <end position="2966"/>
    </location>
</feature>
<evidence type="ECO:0000259" key="2">
    <source>
        <dbReference type="PROSITE" id="PS50878"/>
    </source>
</evidence>
<feature type="region of interest" description="Disordered" evidence="1">
    <location>
        <begin position="1479"/>
        <end position="1521"/>
    </location>
</feature>
<protein>
    <recommendedName>
        <fullName evidence="2">Reverse transcriptase domain-containing protein</fullName>
    </recommendedName>
</protein>
<dbReference type="EMBL" id="CAMXCT010001384">
    <property type="protein sequence ID" value="CAI3989583.1"/>
    <property type="molecule type" value="Genomic_DNA"/>
</dbReference>
<reference evidence="4" key="2">
    <citation type="submission" date="2024-04" db="EMBL/GenBank/DDBJ databases">
        <authorList>
            <person name="Chen Y."/>
            <person name="Shah S."/>
            <person name="Dougan E. K."/>
            <person name="Thang M."/>
            <person name="Chan C."/>
        </authorList>
    </citation>
    <scope>NUCLEOTIDE SEQUENCE [LARGE SCALE GENOMIC DNA]</scope>
</reference>
<feature type="region of interest" description="Disordered" evidence="1">
    <location>
        <begin position="951"/>
        <end position="1045"/>
    </location>
</feature>
<organism evidence="3">
    <name type="scientific">Cladocopium goreaui</name>
    <dbReference type="NCBI Taxonomy" id="2562237"/>
    <lineage>
        <taxon>Eukaryota</taxon>
        <taxon>Sar</taxon>
        <taxon>Alveolata</taxon>
        <taxon>Dinophyceae</taxon>
        <taxon>Suessiales</taxon>
        <taxon>Symbiodiniaceae</taxon>
        <taxon>Cladocopium</taxon>
    </lineage>
</organism>
<feature type="compositionally biased region" description="Polar residues" evidence="1">
    <location>
        <begin position="2891"/>
        <end position="2900"/>
    </location>
</feature>
<feature type="region of interest" description="Disordered" evidence="1">
    <location>
        <begin position="1441"/>
        <end position="1467"/>
    </location>
</feature>
<reference evidence="3" key="1">
    <citation type="submission" date="2022-10" db="EMBL/GenBank/DDBJ databases">
        <authorList>
            <person name="Chen Y."/>
            <person name="Dougan E. K."/>
            <person name="Chan C."/>
            <person name="Rhodes N."/>
            <person name="Thang M."/>
        </authorList>
    </citation>
    <scope>NUCLEOTIDE SEQUENCE</scope>
</reference>
<feature type="compositionally biased region" description="Low complexity" evidence="1">
    <location>
        <begin position="721"/>
        <end position="730"/>
    </location>
</feature>
<dbReference type="EMBL" id="CAMXCT030001384">
    <property type="protein sequence ID" value="CAL4776895.1"/>
    <property type="molecule type" value="Genomic_DNA"/>
</dbReference>
<dbReference type="PANTHER" id="PTHR24216">
    <property type="entry name" value="PAXILLIN-RELATED"/>
    <property type="match status" value="1"/>
</dbReference>
<dbReference type="Proteomes" id="UP001152797">
    <property type="component" value="Unassembled WGS sequence"/>
</dbReference>
<feature type="compositionally biased region" description="Basic residues" evidence="1">
    <location>
        <begin position="1442"/>
        <end position="1454"/>
    </location>
</feature>
<feature type="domain" description="Reverse transcriptase" evidence="2">
    <location>
        <begin position="245"/>
        <end position="501"/>
    </location>
</feature>
<feature type="compositionally biased region" description="Low complexity" evidence="1">
    <location>
        <begin position="2286"/>
        <end position="2299"/>
    </location>
</feature>
<accession>A0A9P1FV44</accession>
<feature type="non-terminal residue" evidence="3">
    <location>
        <position position="1"/>
    </location>
</feature>
<feature type="compositionally biased region" description="Basic residues" evidence="1">
    <location>
        <begin position="2871"/>
        <end position="2882"/>
    </location>
</feature>
<feature type="compositionally biased region" description="Pro residues" evidence="1">
    <location>
        <begin position="2329"/>
        <end position="2340"/>
    </location>
</feature>
<dbReference type="PROSITE" id="PS50878">
    <property type="entry name" value="RT_POL"/>
    <property type="match status" value="1"/>
</dbReference>
<feature type="compositionally biased region" description="Basic and acidic residues" evidence="1">
    <location>
        <begin position="799"/>
        <end position="812"/>
    </location>
</feature>
<feature type="compositionally biased region" description="Low complexity" evidence="1">
    <location>
        <begin position="953"/>
        <end position="962"/>
    </location>
</feature>
<evidence type="ECO:0000313" key="4">
    <source>
        <dbReference type="EMBL" id="CAL1142958.1"/>
    </source>
</evidence>
<gene>
    <name evidence="3" type="ORF">C1SCF055_LOCUS16649</name>
</gene>
<feature type="region of interest" description="Disordered" evidence="1">
    <location>
        <begin position="695"/>
        <end position="813"/>
    </location>
</feature>
<feature type="compositionally biased region" description="Basic and acidic residues" evidence="1">
    <location>
        <begin position="1031"/>
        <end position="1044"/>
    </location>
</feature>
<comment type="caution">
    <text evidence="3">The sequence shown here is derived from an EMBL/GenBank/DDBJ whole genome shotgun (WGS) entry which is preliminary data.</text>
</comment>
<evidence type="ECO:0000256" key="1">
    <source>
        <dbReference type="SAM" id="MobiDB-lite"/>
    </source>
</evidence>
<feature type="region of interest" description="Disordered" evidence="1">
    <location>
        <begin position="2981"/>
        <end position="3006"/>
    </location>
</feature>
<feature type="region of interest" description="Disordered" evidence="1">
    <location>
        <begin position="254"/>
        <end position="282"/>
    </location>
</feature>
<sequence>MEKLMVAQDSRHDPVEGTAGWPLPGARFAVQGGKHDPLAVGCRSGERGGVLPPVESKAWSPREAAYWAAWADALPVIAQRRPGMADHCITQLTLGAHSSRACFRAAATAGAFLREHGWEACPPWEAFRTPSVSHPRLDAGEPSLALHGWQHAATLATSTSYRERVVLPSLTAAGHTLTSAALAPGTPATLAALTNPERRPPALTRPLPDHLPAFQPATALQLTQRDVAESLRTAKRGAAAGLSGATIHGTLQTSLGKRGRVTAVHTRSDPTRPSSGGAGVRGIATGDALRRLTARTLARTHAAVFDTATRPYQFALHARAGTDALAAVLSAALDTDPSITVVSVDGRSAYDTISRAAVFNKLLEVAPALVPFTRAWYGAPSEFLWWEQHNVCHRVPQGEGLEQGDALAPALFALGQHDALTGAAEQLLPTECLAAYLDDLYVVTTPDRARLAYDTVTRAVAAHTPARSMEPLLLCHFKVHKAIIAPGEMREKRCSLLLRSISQPVAQYVQLPVVSWGHVVCLPSYSSAVRASTGRCFMCWVPKLWAYKEAALTIHDYQVASLEDCRGFLIAAPNDLMELFQMIDSGSEALVGRTPRQGPLPMTMAARPCEKKYENLPDGGLIKWHWYKKERLVTRLVRKTKFNSIKEMLTSVGVQVCVPGKTMEQDIYKGLGAKYQGPVIALELTPVQWLENVEPKYPRKTKNRTAMRKPSGKVKKDQQSDKSSSYGYSDYSDENCATPEGKGEPPPKSSAQTKGSKAIVAPQPAPTSCRDASSRRDVQGELSNSAPVSGDLPMSTGLDRGEPPSKMARGERVPPPLTIDIVDASKLKTLTLWIALTRAQFESMMAGNEVVPDAYSGRFGLKRTMFKAVQRTKTFMGWQSKEEREYLAMRIEISPLGYMRKMEQGILVRCGPGEYRWVGGIYGQENDVEDGEWLYRIIGNAYHFGVKKDQQSDKSSSYGYSDYSDENCATPEGKGEPPPKSSAQTKGSKAIVAPQPAPTSCRDASSRRDVQGELSNSAPVSGDLPMSTGLDRGEPPSKMARGERVPPPLTIDIVDASKLKTLTLWIALTRAQFESMMAGNEVVPDAYSGRFGLKRTMFKAVQRTKTFMGWQSKEEREYLAMRIEISPLGYMRKMEQGILVRCGPGEYRWVGGIYGQENDVEDGEWLYRIIGNAYHFGPGGAYALLGCSDLPATRQDYLALILAMSTVAVCNAFLSNFVDQCWQHVPLIFNGELARLHDAFQAFGLDGSKYAPQAVFASKRQFERECHISRSLQNKEFELVLVRWSPRPYGNVWCGRGHSRAPYYCAHCDLHGFTSSDHRRHVCKKRISASLPNAKLRLRYWIYIGLLEEYLWRTQPMNDPPQTPEDGEILQEIRRLLSLKTQTYWGTLLRFLTEDRTATVKKVGKFKPSPRFIQVMLMRSMSLEKLEKHIKYLQAGSESARKLARRLERHKQRRQGNEGITPDHPSSVNACGEVYKWPIQSRRKKREPAAPKCLKRPPPSVLPGANKRQKPSAASPATLLGPTQAADRVAVKDSEHLHTLAQRLATGRTDAVLLQILHANPFKKTLLDKPPSITGTLHADVAHVRARDKRNTAANSSTSFSLGTLSTVKVQDLSNTRVELVVTTVHGRDVHLEKVGGKLQNLDLLPLPLPSMQAPTLKGPMSNGDNEIVTVAPQAALHHTQTFGTAKEPHRTEPRADKMWSGWILDVPHSVQFCAQPHRCVTCKGSGGAKVEDKGNYQVTDADVLRAFPNVIVVKAPQQKRHFMTRRYLLEILLHFYSSLNCREIRRKLMDVCAAQTLHADLLWQAHATPKAEVLRWTVRQAFGKTLGNIVESLQSKLFVYNGQGIRHDGNMKLAKRVMVPKERIFPRLGRKRRILGSRKRFGRVVLAFTGVDGSLLAPPCIVKTESNKEIAATLRPLLLQLKHSRLRAGCTIEQSIPVFHATDNYRGQRLCLAKLYRELWPDLRVQSWSRTKKGDAVRRQDLPVGCTIVGDPQHDCMNLAKVLHFRASDKENLMEDHAETMHRLAAPDYPVPEHDVSNPPRRNGPGRAYALPVPERQLSKEAVALLWSACIDPWPKWQNVFQHSTEGVIQEAKNFLTLPRVQECKAWLPAFKGFPPRRTLGRIAKRFGADLHPTCQPFGFESEKEFRKEIRRIMRWYKHGKKSMRKNRNLPRLLGPIRQEGLWAWRAMSRALRKASICQQSGTVSVERVWSYFLSEFPRANRCMSKSYFDLMAALLWIRHILRHARADRLLIAMCESEGADESAGQPETKPESGLAGALSTPETASRPPHSPAPASTSDGIARRLSFSSPSGMPTPPPQEPREEILSPPLPSPTPPDFETPPQAGLPKAESSKWGFTFHAPKNKAQSIQEPVEPFLAKLHNAQDEDQVLDVLWPPYLFQNMRTCDEIFDTIQSKLSEIWQDTRTHREIALDSEFTLAKVFPRPFYKAAEAVALHNGWHLESFMLSLLNNLPFIEHRATRLTPTAGKQLEQLVQIPAVTSSAPPPKDGDTESNGAKRRKTEDTEESNEQAEARDAQDPDLQAWLQEASKQMYGADGLLSVKPGEYVHQISPGIPVMLAGPASSRKSSQCEFTRSLLQDSRFAPDEMKQCSLVEATLRGAEADSKITGQERIGLTCYKALVKLYGQVEACEWSLKPTPNGFPKRMSVAFSGPRNPQDEDCGEKMSTGILQSATNEWLDKKTEEWKDIDKSWATKLSFMTSDIIRFAAVNMRIAEFFEAMTPAFKEKDTTTRVTFNHFEVVAACWLWLRQVHLVRGLANFMDSMEGKLDFKERSLANEMVKAQPQESKRAPCLTGEDLLMHQIMELPCTSGGVEFNTSQIREKIRNKYRSDNKIAEKILAAVQKLEDNGLLLMKRHEKPNRGGRKVQTYAKPTLSQVEANQKATEERMRKGGKEERREGRKEGRREGRKEGGKEERREGGKEERREVGKEGRRKGGKEEGGKVLQDQEVQRQYAGALSLVILKQTPFSANRRLASEGENGQEDLLKKT</sequence>
<dbReference type="PANTHER" id="PTHR24216:SF8">
    <property type="entry name" value="PAXILLIN, ISOFORM F"/>
    <property type="match status" value="1"/>
</dbReference>
<proteinExistence type="predicted"/>
<feature type="region of interest" description="Disordered" evidence="1">
    <location>
        <begin position="2260"/>
        <end position="2351"/>
    </location>
</feature>
<evidence type="ECO:0000313" key="5">
    <source>
        <dbReference type="Proteomes" id="UP001152797"/>
    </source>
</evidence>
<name>A0A9P1FV44_9DINO</name>
<dbReference type="InterPro" id="IPR000477">
    <property type="entry name" value="RT_dom"/>
</dbReference>
<dbReference type="EMBL" id="CAMXCT020001384">
    <property type="protein sequence ID" value="CAL1142958.1"/>
    <property type="molecule type" value="Genomic_DNA"/>
</dbReference>
<evidence type="ECO:0000313" key="3">
    <source>
        <dbReference type="EMBL" id="CAI3989583.1"/>
    </source>
</evidence>
<feature type="compositionally biased region" description="Basic and acidic residues" evidence="1">
    <location>
        <begin position="2901"/>
        <end position="2948"/>
    </location>
</feature>
<feature type="region of interest" description="Disordered" evidence="1">
    <location>
        <begin position="2496"/>
        <end position="2539"/>
    </location>
</feature>